<accession>A0A6C0E9J2</accession>
<dbReference type="PANTHER" id="PTHR33361:SF2">
    <property type="entry name" value="DUF885 DOMAIN-CONTAINING PROTEIN"/>
    <property type="match status" value="1"/>
</dbReference>
<evidence type="ECO:0000313" key="1">
    <source>
        <dbReference type="EMBL" id="QHT25796.1"/>
    </source>
</evidence>
<dbReference type="AlphaFoldDB" id="A0A6C0E9J2"/>
<organism evidence="1">
    <name type="scientific">viral metagenome</name>
    <dbReference type="NCBI Taxonomy" id="1070528"/>
    <lineage>
        <taxon>unclassified sequences</taxon>
        <taxon>metagenomes</taxon>
        <taxon>organismal metagenomes</taxon>
    </lineage>
</organism>
<proteinExistence type="predicted"/>
<sequence length="456" mass="53712">MELYIDNSISFFDNIQKNKRMKYTKRYGYANHINGAYIDFYINPYDIKGQNKQEILLKFNNEINKAMTKINKCQRKGLYLSGYIINIMIKQIDKMIEDNSYWTRWGFDSDDITEIYNIYNVFRLFLKIALDRIPKDKLENGLSLTKNGSRLYEFILLKNTSLKITAEQMQNIGIEMIIKYLNEYKQLTGREKIAGITNTNYTSYSEFRNDVAKMINTLYNVYKKKYDNKIILLHPTKIRIRDIANIKINWSNEKAYDRTLYLNSKRYGIHKKETIFRLCSHDIMLGALVYKENLSNSLKKNKVSSNHQLAYKGVQCLVSGWSKYSEFLAQRDLNISDKNADISLLESNILDAIRIIVDTGLHSDKVKLSMKVNEAKLFYKMYTEMTDDDIEIEITRILTHPGTMSCSGIGYKYIKNIEGEYLKKNNSIEDFVKWFLNTPVIIDDKFRMIENNYLNF</sequence>
<dbReference type="Pfam" id="PF05960">
    <property type="entry name" value="DUF885"/>
    <property type="match status" value="1"/>
</dbReference>
<dbReference type="EMBL" id="MN739775">
    <property type="protein sequence ID" value="QHT25796.1"/>
    <property type="molecule type" value="Genomic_DNA"/>
</dbReference>
<dbReference type="InterPro" id="IPR010281">
    <property type="entry name" value="DUF885"/>
</dbReference>
<reference evidence="1" key="1">
    <citation type="journal article" date="2020" name="Nature">
        <title>Giant virus diversity and host interactions through global metagenomics.</title>
        <authorList>
            <person name="Schulz F."/>
            <person name="Roux S."/>
            <person name="Paez-Espino D."/>
            <person name="Jungbluth S."/>
            <person name="Walsh D.A."/>
            <person name="Denef V.J."/>
            <person name="McMahon K.D."/>
            <person name="Konstantinidis K.T."/>
            <person name="Eloe-Fadrosh E.A."/>
            <person name="Kyrpides N.C."/>
            <person name="Woyke T."/>
        </authorList>
    </citation>
    <scope>NUCLEOTIDE SEQUENCE</scope>
    <source>
        <strain evidence="1">GVMAG-M-3300023179-27</strain>
    </source>
</reference>
<protein>
    <submittedName>
        <fullName evidence="1">Uncharacterized protein</fullName>
    </submittedName>
</protein>
<dbReference type="PANTHER" id="PTHR33361">
    <property type="entry name" value="GLR0591 PROTEIN"/>
    <property type="match status" value="1"/>
</dbReference>
<name>A0A6C0E9J2_9ZZZZ</name>